<comment type="caution">
    <text evidence="1">The sequence shown here is derived from an EMBL/GenBank/DDBJ whole genome shotgun (WGS) entry which is preliminary data.</text>
</comment>
<evidence type="ECO:0000313" key="1">
    <source>
        <dbReference type="EMBL" id="MFC0545364.1"/>
    </source>
</evidence>
<dbReference type="Pfam" id="PF13830">
    <property type="entry name" value="DUF4192"/>
    <property type="match status" value="1"/>
</dbReference>
<evidence type="ECO:0000313" key="2">
    <source>
        <dbReference type="Proteomes" id="UP001589810"/>
    </source>
</evidence>
<dbReference type="Proteomes" id="UP001589810">
    <property type="component" value="Unassembled WGS sequence"/>
</dbReference>
<gene>
    <name evidence="1" type="ORF">ACFFH7_27905</name>
</gene>
<proteinExistence type="predicted"/>
<dbReference type="EMBL" id="JBHLUD010000009">
    <property type="protein sequence ID" value="MFC0545364.1"/>
    <property type="molecule type" value="Genomic_DNA"/>
</dbReference>
<reference evidence="1 2" key="1">
    <citation type="submission" date="2024-09" db="EMBL/GenBank/DDBJ databases">
        <authorList>
            <person name="Sun Q."/>
            <person name="Mori K."/>
        </authorList>
    </citation>
    <scope>NUCLEOTIDE SEQUENCE [LARGE SCALE GENOMIC DNA]</scope>
    <source>
        <strain evidence="1 2">TBRC 1432</strain>
    </source>
</reference>
<organism evidence="1 2">
    <name type="scientific">Kutzneria chonburiensis</name>
    <dbReference type="NCBI Taxonomy" id="1483604"/>
    <lineage>
        <taxon>Bacteria</taxon>
        <taxon>Bacillati</taxon>
        <taxon>Actinomycetota</taxon>
        <taxon>Actinomycetes</taxon>
        <taxon>Pseudonocardiales</taxon>
        <taxon>Pseudonocardiaceae</taxon>
        <taxon>Kutzneria</taxon>
    </lineage>
</organism>
<dbReference type="RefSeq" id="WP_273934726.1">
    <property type="nucleotide sequence ID" value="NZ_CP097263.1"/>
</dbReference>
<protein>
    <submittedName>
        <fullName evidence="1">DUF4192 domain-containing protein</fullName>
    </submittedName>
</protein>
<dbReference type="InterPro" id="IPR025447">
    <property type="entry name" value="DUF4192"/>
</dbReference>
<keyword evidence="2" id="KW-1185">Reference proteome</keyword>
<accession>A0ABV6MYH0</accession>
<sequence length="356" mass="38639">MHTAAHPDPDHPDQEHHPDEDHVVRLADIGELAAAIPSLLGFHPEGSLIAVTMRGDGLIGPTARIDLAPPSLYSGLVASLVRSLRQTDARIAVLFVVCEQADPRHEDLIRRAFAALTRISVSVWHAIGMPSAEAGVRWRCYLHDDCEGEVPDSSASEFAAAVVQSGLVTFDRREDLVRQLEPPDLNRTIKLADLLDTAIRSDRTTSAEHLAVLRDAIAAATLPTTDEEFVRFGLALSDYRVRDVCLRYALDSKEVPAAERLWLELTRSLPPPERAEAAVLLGVSAYMRGDGAMANIALEEAWSVQPGHSLAGLLYGAISYGVPMEQLRLVLTDAAVDAQIDIDGDRDSPEASDMSP</sequence>
<name>A0ABV6MYH0_9PSEU</name>